<comment type="caution">
    <text evidence="2">The sequence shown here is derived from an EMBL/GenBank/DDBJ whole genome shotgun (WGS) entry which is preliminary data.</text>
</comment>
<organism evidence="2 3">
    <name type="scientific">Pipistrellus kuhlii</name>
    <name type="common">Kuhl's pipistrelle</name>
    <dbReference type="NCBI Taxonomy" id="59472"/>
    <lineage>
        <taxon>Eukaryota</taxon>
        <taxon>Metazoa</taxon>
        <taxon>Chordata</taxon>
        <taxon>Craniata</taxon>
        <taxon>Vertebrata</taxon>
        <taxon>Euteleostomi</taxon>
        <taxon>Mammalia</taxon>
        <taxon>Eutheria</taxon>
        <taxon>Laurasiatheria</taxon>
        <taxon>Chiroptera</taxon>
        <taxon>Yangochiroptera</taxon>
        <taxon>Vespertilionidae</taxon>
        <taxon>Pipistrellus</taxon>
    </lineage>
</organism>
<gene>
    <name evidence="2" type="ORF">mPipKuh1_009154</name>
</gene>
<evidence type="ECO:0000313" key="3">
    <source>
        <dbReference type="Proteomes" id="UP000558488"/>
    </source>
</evidence>
<name>A0A7J7UA38_PIPKU</name>
<dbReference type="Proteomes" id="UP000558488">
    <property type="component" value="Unassembled WGS sequence"/>
</dbReference>
<dbReference type="AlphaFoldDB" id="A0A7J7UA38"/>
<sequence>MALRCSAWGRQIRGSARPAQPPVPAEGGPSVPGDEPVCPEPPRGSPGLVSGRWADAGTTQSRAGALPVRGNVRSTRGLETSSGQAGGHLTGHTSVSRRGWLSPYPGSGQGCRHWGVSHGQRGD</sequence>
<dbReference type="EMBL" id="JACAGB010000021">
    <property type="protein sequence ID" value="KAF6309704.1"/>
    <property type="molecule type" value="Genomic_DNA"/>
</dbReference>
<evidence type="ECO:0000313" key="2">
    <source>
        <dbReference type="EMBL" id="KAF6309704.1"/>
    </source>
</evidence>
<keyword evidence="3" id="KW-1185">Reference proteome</keyword>
<evidence type="ECO:0000256" key="1">
    <source>
        <dbReference type="SAM" id="MobiDB-lite"/>
    </source>
</evidence>
<proteinExistence type="predicted"/>
<protein>
    <submittedName>
        <fullName evidence="2">Uncharacterized protein</fullName>
    </submittedName>
</protein>
<feature type="compositionally biased region" description="Polar residues" evidence="1">
    <location>
        <begin position="72"/>
        <end position="83"/>
    </location>
</feature>
<reference evidence="2 3" key="1">
    <citation type="journal article" date="2020" name="Nature">
        <title>Six reference-quality genomes reveal evolution of bat adaptations.</title>
        <authorList>
            <person name="Jebb D."/>
            <person name="Huang Z."/>
            <person name="Pippel M."/>
            <person name="Hughes G.M."/>
            <person name="Lavrichenko K."/>
            <person name="Devanna P."/>
            <person name="Winkler S."/>
            <person name="Jermiin L.S."/>
            <person name="Skirmuntt E.C."/>
            <person name="Katzourakis A."/>
            <person name="Burkitt-Gray L."/>
            <person name="Ray D.A."/>
            <person name="Sullivan K.A.M."/>
            <person name="Roscito J.G."/>
            <person name="Kirilenko B.M."/>
            <person name="Davalos L.M."/>
            <person name="Corthals A.P."/>
            <person name="Power M.L."/>
            <person name="Jones G."/>
            <person name="Ransome R.D."/>
            <person name="Dechmann D.K.N."/>
            <person name="Locatelli A.G."/>
            <person name="Puechmaille S.J."/>
            <person name="Fedrigo O."/>
            <person name="Jarvis E.D."/>
            <person name="Hiller M."/>
            <person name="Vernes S.C."/>
            <person name="Myers E.W."/>
            <person name="Teeling E.C."/>
        </authorList>
    </citation>
    <scope>NUCLEOTIDE SEQUENCE [LARGE SCALE GENOMIC DNA]</scope>
    <source>
        <strain evidence="2">MPipKuh1</strain>
        <tissue evidence="2">Flight muscle</tissue>
    </source>
</reference>
<feature type="region of interest" description="Disordered" evidence="1">
    <location>
        <begin position="1"/>
        <end position="123"/>
    </location>
</feature>
<accession>A0A7J7UA38</accession>